<dbReference type="CDD" id="cd00840">
    <property type="entry name" value="MPP_Mre11_N"/>
    <property type="match status" value="1"/>
</dbReference>
<accession>A0ABT4D5F8</accession>
<dbReference type="EMBL" id="JAPQFJ010000002">
    <property type="protein sequence ID" value="MCY6957515.1"/>
    <property type="molecule type" value="Genomic_DNA"/>
</dbReference>
<dbReference type="Gene3D" id="3.60.21.10">
    <property type="match status" value="1"/>
</dbReference>
<evidence type="ECO:0000259" key="9">
    <source>
        <dbReference type="Pfam" id="PF12320"/>
    </source>
</evidence>
<evidence type="ECO:0000256" key="3">
    <source>
        <dbReference type="ARBA" id="ARBA00013365"/>
    </source>
</evidence>
<comment type="subunit">
    <text evidence="2 7">Heterodimer of SbcC and SbcD.</text>
</comment>
<evidence type="ECO:0000256" key="1">
    <source>
        <dbReference type="ARBA" id="ARBA00010555"/>
    </source>
</evidence>
<evidence type="ECO:0000313" key="10">
    <source>
        <dbReference type="EMBL" id="MCY6957515.1"/>
    </source>
</evidence>
<keyword evidence="4 7" id="KW-0540">Nuclease</keyword>
<comment type="function">
    <text evidence="7">SbcCD cleaves DNA hairpin structures. These structures can inhibit DNA replication and are intermediates in certain DNA recombination reactions. The complex acts as a 3'-&gt;5' double strand exonuclease that can open hairpins. It also has a 5' single-strand endonuclease activity.</text>
</comment>
<evidence type="ECO:0000256" key="2">
    <source>
        <dbReference type="ARBA" id="ARBA00011322"/>
    </source>
</evidence>
<dbReference type="NCBIfam" id="TIGR00619">
    <property type="entry name" value="sbcd"/>
    <property type="match status" value="1"/>
</dbReference>
<sequence length="408" mass="46795">MRILHTSDWHLGKMLEGASRMDEQEKFLEDFINIVEEKQIDMVIISGDIYDNSNPPARAEKMFYTALKKICNKGKRLVLVIAGNHDNPERLEAASSLAYGQGVIILGRPKSCAEIGKCGEYEILDSGEGFIEININKEKAVIITLPYPSEKRLNEILSEGIEEDERQKNYSERISELFEHLSKKYRDDTINLAVTHLFVLGGEETDSERPIQLGGSLAVSATALPERAQYIALGHLHKPQYIKARTKCVYSGSPLQYSKSEIGYTKSCYLVDVKAGQEAVIEEIHLKNYKPIEVWRCKSVEEAIKKCEENSDKNIWVYLEIETDKYISQEDIKTMKSLKDDILEIKPLIQGKDEDSQDFYNIKEKSMREFFEEFYIKQRMVKPDEEVMELFLDIAGEEDGEEYEAQDA</sequence>
<dbReference type="PANTHER" id="PTHR30337:SF0">
    <property type="entry name" value="NUCLEASE SBCCD SUBUNIT D"/>
    <property type="match status" value="1"/>
</dbReference>
<dbReference type="InterPro" id="IPR029052">
    <property type="entry name" value="Metallo-depent_PP-like"/>
</dbReference>
<dbReference type="SUPFAM" id="SSF56300">
    <property type="entry name" value="Metallo-dependent phosphatases"/>
    <property type="match status" value="1"/>
</dbReference>
<feature type="domain" description="Nuclease SbcCD subunit D C-terminal" evidence="9">
    <location>
        <begin position="289"/>
        <end position="378"/>
    </location>
</feature>
<keyword evidence="7" id="KW-0255">Endonuclease</keyword>
<keyword evidence="7" id="KW-0233">DNA recombination</keyword>
<protein>
    <recommendedName>
        <fullName evidence="3 7">Nuclease SbcCD subunit D</fullName>
    </recommendedName>
</protein>
<evidence type="ECO:0000256" key="6">
    <source>
        <dbReference type="ARBA" id="ARBA00022839"/>
    </source>
</evidence>
<dbReference type="RefSeq" id="WP_268059895.1">
    <property type="nucleotide sequence ID" value="NZ_JAPQFJ010000002.1"/>
</dbReference>
<dbReference type="InterPro" id="IPR004593">
    <property type="entry name" value="SbcD"/>
</dbReference>
<evidence type="ECO:0000313" key="11">
    <source>
        <dbReference type="Proteomes" id="UP001144612"/>
    </source>
</evidence>
<evidence type="ECO:0000256" key="4">
    <source>
        <dbReference type="ARBA" id="ARBA00022722"/>
    </source>
</evidence>
<name>A0ABT4D5F8_9CLOT</name>
<dbReference type="GO" id="GO:0004527">
    <property type="term" value="F:exonuclease activity"/>
    <property type="evidence" value="ECO:0007669"/>
    <property type="project" value="UniProtKB-KW"/>
</dbReference>
<dbReference type="PANTHER" id="PTHR30337">
    <property type="entry name" value="COMPONENT OF ATP-DEPENDENT DSDNA EXONUCLEASE"/>
    <property type="match status" value="1"/>
</dbReference>
<evidence type="ECO:0000256" key="7">
    <source>
        <dbReference type="RuleBase" id="RU363069"/>
    </source>
</evidence>
<reference evidence="10" key="1">
    <citation type="submission" date="2022-12" db="EMBL/GenBank/DDBJ databases">
        <title>Clostridium sp. nov., isolated from industrial wastewater.</title>
        <authorList>
            <person name="Jiayan W."/>
        </authorList>
    </citation>
    <scope>NUCLEOTIDE SEQUENCE</scope>
    <source>
        <strain evidence="10">ZC22-4</strain>
    </source>
</reference>
<keyword evidence="5 7" id="KW-0378">Hydrolase</keyword>
<organism evidence="10 11">
    <name type="scientific">Clostridium brassicae</name>
    <dbReference type="NCBI Taxonomy" id="2999072"/>
    <lineage>
        <taxon>Bacteria</taxon>
        <taxon>Bacillati</taxon>
        <taxon>Bacillota</taxon>
        <taxon>Clostridia</taxon>
        <taxon>Eubacteriales</taxon>
        <taxon>Clostridiaceae</taxon>
        <taxon>Clostridium</taxon>
    </lineage>
</organism>
<keyword evidence="6 7" id="KW-0269">Exonuclease</keyword>
<feature type="domain" description="Calcineurin-like phosphoesterase" evidence="8">
    <location>
        <begin position="1"/>
        <end position="239"/>
    </location>
</feature>
<dbReference type="InterPro" id="IPR004843">
    <property type="entry name" value="Calcineurin-like_PHP"/>
</dbReference>
<proteinExistence type="inferred from homology"/>
<comment type="caution">
    <text evidence="10">The sequence shown here is derived from an EMBL/GenBank/DDBJ whole genome shotgun (WGS) entry which is preliminary data.</text>
</comment>
<dbReference type="InterPro" id="IPR026843">
    <property type="entry name" value="SbcD_C"/>
</dbReference>
<comment type="similarity">
    <text evidence="1 7">Belongs to the SbcD family.</text>
</comment>
<dbReference type="Pfam" id="PF00149">
    <property type="entry name" value="Metallophos"/>
    <property type="match status" value="1"/>
</dbReference>
<gene>
    <name evidence="7" type="primary">sbcD</name>
    <name evidence="10" type="ORF">OW729_02715</name>
</gene>
<keyword evidence="11" id="KW-1185">Reference proteome</keyword>
<keyword evidence="7" id="KW-0235">DNA replication</keyword>
<dbReference type="InterPro" id="IPR050535">
    <property type="entry name" value="DNA_Repair-Maintenance_Comp"/>
</dbReference>
<dbReference type="InterPro" id="IPR041796">
    <property type="entry name" value="Mre11_N"/>
</dbReference>
<evidence type="ECO:0000259" key="8">
    <source>
        <dbReference type="Pfam" id="PF00149"/>
    </source>
</evidence>
<dbReference type="Proteomes" id="UP001144612">
    <property type="component" value="Unassembled WGS sequence"/>
</dbReference>
<evidence type="ECO:0000256" key="5">
    <source>
        <dbReference type="ARBA" id="ARBA00022801"/>
    </source>
</evidence>
<dbReference type="Pfam" id="PF12320">
    <property type="entry name" value="SbcD_C"/>
    <property type="match status" value="1"/>
</dbReference>